<dbReference type="STRING" id="71717.A0A4Y7SVM0"/>
<proteinExistence type="predicted"/>
<sequence length="498" mass="55121">MSYNSFAPINNLPAEVMSSIILLNATEIMDEYPTWHQKSMSWISSTQVCRQWRAVALDFPTLWSKILFVHPELAESMIRLSKDAPLTVKAVVHGTEFIDAISKIFAQSHRLRTLDLSGFASPAFISAFTTPAPVLKNLVLSPPPNVTVTLPTGFLQGQAPLLHSVEVRHLAPQMWGKLPLGPNLTTLELSSASPGSQGLSPKEILISLRRMPLLQTLSLVDILPLDPEGYPQAGQTNFPPLPLPALRTIELSDGIVPITAFLGAIDIPREATVRIKLLRAIQETRCVEDFFANLVTSWVQKLQADIKGLIVSEDYNYSRYDGSPRTLIVQCFFRCPPVQDSDPSQLTISFLDPRPRVQEYLATLNQYLDLYSVSYLMVEGRSGRLVSIFSHLRNLETIALRNTPVHGFLEAIEDTSKQLPFPGLSTLDLLDIDFTVGYNYGTQSVIGGLVAALSARALVCPLGFLRISQCKYFGSAAYDFIRASLPELLVEWDGSHTV</sequence>
<organism evidence="1 2">
    <name type="scientific">Coprinellus micaceus</name>
    <name type="common">Glistening ink-cap mushroom</name>
    <name type="synonym">Coprinus micaceus</name>
    <dbReference type="NCBI Taxonomy" id="71717"/>
    <lineage>
        <taxon>Eukaryota</taxon>
        <taxon>Fungi</taxon>
        <taxon>Dikarya</taxon>
        <taxon>Basidiomycota</taxon>
        <taxon>Agaricomycotina</taxon>
        <taxon>Agaricomycetes</taxon>
        <taxon>Agaricomycetidae</taxon>
        <taxon>Agaricales</taxon>
        <taxon>Agaricineae</taxon>
        <taxon>Psathyrellaceae</taxon>
        <taxon>Coprinellus</taxon>
    </lineage>
</organism>
<gene>
    <name evidence="1" type="ORF">FA13DRAFT_1737821</name>
</gene>
<evidence type="ECO:0000313" key="1">
    <source>
        <dbReference type="EMBL" id="TEB25907.1"/>
    </source>
</evidence>
<evidence type="ECO:0000313" key="2">
    <source>
        <dbReference type="Proteomes" id="UP000298030"/>
    </source>
</evidence>
<dbReference type="OrthoDB" id="2850673at2759"/>
<dbReference type="InterPro" id="IPR032675">
    <property type="entry name" value="LRR_dom_sf"/>
</dbReference>
<reference evidence="1 2" key="1">
    <citation type="journal article" date="2019" name="Nat. Ecol. Evol.">
        <title>Megaphylogeny resolves global patterns of mushroom evolution.</title>
        <authorList>
            <person name="Varga T."/>
            <person name="Krizsan K."/>
            <person name="Foldi C."/>
            <person name="Dima B."/>
            <person name="Sanchez-Garcia M."/>
            <person name="Sanchez-Ramirez S."/>
            <person name="Szollosi G.J."/>
            <person name="Szarkandi J.G."/>
            <person name="Papp V."/>
            <person name="Albert L."/>
            <person name="Andreopoulos W."/>
            <person name="Angelini C."/>
            <person name="Antonin V."/>
            <person name="Barry K.W."/>
            <person name="Bougher N.L."/>
            <person name="Buchanan P."/>
            <person name="Buyck B."/>
            <person name="Bense V."/>
            <person name="Catcheside P."/>
            <person name="Chovatia M."/>
            <person name="Cooper J."/>
            <person name="Damon W."/>
            <person name="Desjardin D."/>
            <person name="Finy P."/>
            <person name="Geml J."/>
            <person name="Haridas S."/>
            <person name="Hughes K."/>
            <person name="Justo A."/>
            <person name="Karasinski D."/>
            <person name="Kautmanova I."/>
            <person name="Kiss B."/>
            <person name="Kocsube S."/>
            <person name="Kotiranta H."/>
            <person name="LaButti K.M."/>
            <person name="Lechner B.E."/>
            <person name="Liimatainen K."/>
            <person name="Lipzen A."/>
            <person name="Lukacs Z."/>
            <person name="Mihaltcheva S."/>
            <person name="Morgado L.N."/>
            <person name="Niskanen T."/>
            <person name="Noordeloos M.E."/>
            <person name="Ohm R.A."/>
            <person name="Ortiz-Santana B."/>
            <person name="Ovrebo C."/>
            <person name="Racz N."/>
            <person name="Riley R."/>
            <person name="Savchenko A."/>
            <person name="Shiryaev A."/>
            <person name="Soop K."/>
            <person name="Spirin V."/>
            <person name="Szebenyi C."/>
            <person name="Tomsovsky M."/>
            <person name="Tulloss R.E."/>
            <person name="Uehling J."/>
            <person name="Grigoriev I.V."/>
            <person name="Vagvolgyi C."/>
            <person name="Papp T."/>
            <person name="Martin F.M."/>
            <person name="Miettinen O."/>
            <person name="Hibbett D.S."/>
            <person name="Nagy L.G."/>
        </authorList>
    </citation>
    <scope>NUCLEOTIDE SEQUENCE [LARGE SCALE GENOMIC DNA]</scope>
    <source>
        <strain evidence="1 2">FP101781</strain>
    </source>
</reference>
<dbReference type="EMBL" id="QPFP01000052">
    <property type="protein sequence ID" value="TEB25907.1"/>
    <property type="molecule type" value="Genomic_DNA"/>
</dbReference>
<dbReference type="Gene3D" id="3.80.10.10">
    <property type="entry name" value="Ribonuclease Inhibitor"/>
    <property type="match status" value="1"/>
</dbReference>
<comment type="caution">
    <text evidence="1">The sequence shown here is derived from an EMBL/GenBank/DDBJ whole genome shotgun (WGS) entry which is preliminary data.</text>
</comment>
<accession>A0A4Y7SVM0</accession>
<feature type="non-terminal residue" evidence="1">
    <location>
        <position position="498"/>
    </location>
</feature>
<keyword evidence="2" id="KW-1185">Reference proteome</keyword>
<dbReference type="AlphaFoldDB" id="A0A4Y7SVM0"/>
<dbReference type="Proteomes" id="UP000298030">
    <property type="component" value="Unassembled WGS sequence"/>
</dbReference>
<dbReference type="SUPFAM" id="SSF52047">
    <property type="entry name" value="RNI-like"/>
    <property type="match status" value="1"/>
</dbReference>
<protein>
    <submittedName>
        <fullName evidence="1">Uncharacterized protein</fullName>
    </submittedName>
</protein>
<name>A0A4Y7SVM0_COPMI</name>